<accession>D1NSM7</accession>
<proteinExistence type="predicted"/>
<reference evidence="1 2" key="1">
    <citation type="submission" date="2009-11" db="EMBL/GenBank/DDBJ databases">
        <authorList>
            <person name="Weinstock G."/>
            <person name="Sodergren E."/>
            <person name="Clifton S."/>
            <person name="Fulton L."/>
            <person name="Fulton B."/>
            <person name="Courtney L."/>
            <person name="Fronick C."/>
            <person name="Harrison M."/>
            <person name="Strong C."/>
            <person name="Farmer C."/>
            <person name="Delahaunty K."/>
            <person name="Markovic C."/>
            <person name="Hall O."/>
            <person name="Minx P."/>
            <person name="Tomlinson C."/>
            <person name="Mitreva M."/>
            <person name="Nelson J."/>
            <person name="Hou S."/>
            <person name="Wollam A."/>
            <person name="Pepin K.H."/>
            <person name="Johnson M."/>
            <person name="Bhonagiri V."/>
            <person name="Nash W.E."/>
            <person name="Warren W."/>
            <person name="Chinwalla A."/>
            <person name="Mardis E.R."/>
            <person name="Wilson R.K."/>
        </authorList>
    </citation>
    <scope>NUCLEOTIDE SEQUENCE [LARGE SCALE GENOMIC DNA]</scope>
    <source>
        <strain evidence="1 2">DSM 20093</strain>
    </source>
</reference>
<evidence type="ECO:0000313" key="2">
    <source>
        <dbReference type="Proteomes" id="UP000003656"/>
    </source>
</evidence>
<dbReference type="AlphaFoldDB" id="D1NSM7"/>
<gene>
    <name evidence="1" type="ORF">BIFGAL_02786</name>
</gene>
<dbReference type="EMBL" id="ABXB03000001">
    <property type="protein sequence ID" value="EFA23679.1"/>
    <property type="molecule type" value="Genomic_DNA"/>
</dbReference>
<protein>
    <submittedName>
        <fullName evidence="1">Uncharacterized protein</fullName>
    </submittedName>
</protein>
<name>D1NSM7_9BIFI</name>
<sequence>MFSLGWFGYGSGGLRRGVEGRSRYDSCLVAQLLSGVDQVRLPLLFSRPSAANAAARACGVPRVDSLGFPTARAAYHHVGFGKPVAFCGCIGDTEALADFLDAEVSFSHGSRPLMMPAQPMVPVAMAMTAMTAGWNAVNAPHAVAMAMMA</sequence>
<dbReference type="STRING" id="561180.BIFGAL_02786"/>
<dbReference type="Proteomes" id="UP000003656">
    <property type="component" value="Unassembled WGS sequence"/>
</dbReference>
<comment type="caution">
    <text evidence="1">The sequence shown here is derived from an EMBL/GenBank/DDBJ whole genome shotgun (WGS) entry which is preliminary data.</text>
</comment>
<evidence type="ECO:0000313" key="1">
    <source>
        <dbReference type="EMBL" id="EFA23679.1"/>
    </source>
</evidence>
<organism evidence="1 2">
    <name type="scientific">Bifidobacterium gallicum DSM 20093 = LMG 11596</name>
    <dbReference type="NCBI Taxonomy" id="561180"/>
    <lineage>
        <taxon>Bacteria</taxon>
        <taxon>Bacillati</taxon>
        <taxon>Actinomycetota</taxon>
        <taxon>Actinomycetes</taxon>
        <taxon>Bifidobacteriales</taxon>
        <taxon>Bifidobacteriaceae</taxon>
        <taxon>Bifidobacterium</taxon>
    </lineage>
</organism>